<dbReference type="AlphaFoldDB" id="A0AAV4UFW6"/>
<accession>A0AAV4UFW6</accession>
<comment type="caution">
    <text evidence="1">The sequence shown here is derived from an EMBL/GenBank/DDBJ whole genome shotgun (WGS) entry which is preliminary data.</text>
</comment>
<keyword evidence="2" id="KW-1185">Reference proteome</keyword>
<dbReference type="EMBL" id="BPLR01012790">
    <property type="protein sequence ID" value="GIY56663.1"/>
    <property type="molecule type" value="Genomic_DNA"/>
</dbReference>
<protein>
    <submittedName>
        <fullName evidence="1">Uncharacterized protein</fullName>
    </submittedName>
</protein>
<organism evidence="1 2">
    <name type="scientific">Caerostris extrusa</name>
    <name type="common">Bark spider</name>
    <name type="synonym">Caerostris bankana</name>
    <dbReference type="NCBI Taxonomy" id="172846"/>
    <lineage>
        <taxon>Eukaryota</taxon>
        <taxon>Metazoa</taxon>
        <taxon>Ecdysozoa</taxon>
        <taxon>Arthropoda</taxon>
        <taxon>Chelicerata</taxon>
        <taxon>Arachnida</taxon>
        <taxon>Araneae</taxon>
        <taxon>Araneomorphae</taxon>
        <taxon>Entelegynae</taxon>
        <taxon>Araneoidea</taxon>
        <taxon>Araneidae</taxon>
        <taxon>Caerostris</taxon>
    </lineage>
</organism>
<sequence length="96" mass="11197">MSITYRNCKTRHQHSFFQLDSLADDKLELKFNISISRVRQTYCNTAFTYYGPLSLINFLGIPNFKKIPQLTSLRTQLRLLKLKGKSSTHLVAQYPQ</sequence>
<evidence type="ECO:0000313" key="1">
    <source>
        <dbReference type="EMBL" id="GIY56663.1"/>
    </source>
</evidence>
<reference evidence="1 2" key="1">
    <citation type="submission" date="2021-06" db="EMBL/GenBank/DDBJ databases">
        <title>Caerostris extrusa draft genome.</title>
        <authorList>
            <person name="Kono N."/>
            <person name="Arakawa K."/>
        </authorList>
    </citation>
    <scope>NUCLEOTIDE SEQUENCE [LARGE SCALE GENOMIC DNA]</scope>
</reference>
<evidence type="ECO:0000313" key="2">
    <source>
        <dbReference type="Proteomes" id="UP001054945"/>
    </source>
</evidence>
<name>A0AAV4UFW6_CAEEX</name>
<gene>
    <name evidence="1" type="ORF">CEXT_769791</name>
</gene>
<proteinExistence type="predicted"/>
<dbReference type="Proteomes" id="UP001054945">
    <property type="component" value="Unassembled WGS sequence"/>
</dbReference>